<accession>A0ABD7CR27</accession>
<keyword evidence="1" id="KW-0472">Membrane</keyword>
<dbReference type="CDD" id="cd00085">
    <property type="entry name" value="HNHc"/>
    <property type="match status" value="1"/>
</dbReference>
<gene>
    <name evidence="3" type="ORF">JQS73_10610</name>
</gene>
<reference evidence="3 4" key="1">
    <citation type="journal article" date="2014" name="J. Infect. Dis.">
        <title>Molecular characterization of a novel botulinum neurotoxin type H gene.</title>
        <authorList>
            <person name="Dover N."/>
            <person name="Barash J.R."/>
            <person name="Hill K.K."/>
            <person name="Xie G."/>
            <person name="Arnon S.S."/>
        </authorList>
    </citation>
    <scope>NUCLEOTIDE SEQUENCE [LARGE SCALE GENOMIC DNA]</scope>
    <source>
        <strain evidence="3 4">IBCA10-7060</strain>
    </source>
</reference>
<name>A0ABD7CR27_CLOBO</name>
<keyword evidence="3" id="KW-0255">Endonuclease</keyword>
<dbReference type="GO" id="GO:0004519">
    <property type="term" value="F:endonuclease activity"/>
    <property type="evidence" value="ECO:0007669"/>
    <property type="project" value="UniProtKB-KW"/>
</dbReference>
<evidence type="ECO:0000259" key="2">
    <source>
        <dbReference type="Pfam" id="PF01844"/>
    </source>
</evidence>
<proteinExistence type="predicted"/>
<keyword evidence="3" id="KW-0378">Hydrolase</keyword>
<dbReference type="Pfam" id="PF01844">
    <property type="entry name" value="HNH"/>
    <property type="match status" value="1"/>
</dbReference>
<feature type="transmembrane region" description="Helical" evidence="1">
    <location>
        <begin position="252"/>
        <end position="271"/>
    </location>
</feature>
<evidence type="ECO:0000313" key="4">
    <source>
        <dbReference type="Proteomes" id="UP000663464"/>
    </source>
</evidence>
<sequence length="274" mass="33267">MKKIKKPDISQSEIYNTFDNLKYKDIVEEKSLNYSTYFDDLKSLYNFETKKNEEDSSYREYMKKMYSQRFSNKGYPLLYKYYTIIRSSATYCPYCNYPTHSIRQVDHYFPKASFPSLALTIENLVPICMDCNRLKLEYYSFNKSEMLVHPYYDEFVNDAFEFINCKVIEKDHIGFDFSIKKLDDWDDVIFNRVNLHFKNLELDKLYSSDFEVDFSVYIEELKELYIDCDENSVKEALKRKIRSYKKSNMKPWYYAGYNAIINCIWFFDYYIKQI</sequence>
<feature type="domain" description="HNH" evidence="2">
    <location>
        <begin position="92"/>
        <end position="135"/>
    </location>
</feature>
<dbReference type="InterPro" id="IPR003615">
    <property type="entry name" value="HNH_nuc"/>
</dbReference>
<dbReference type="AlphaFoldDB" id="A0ABD7CR27"/>
<dbReference type="EMBL" id="CP069280">
    <property type="protein sequence ID" value="QRI55400.1"/>
    <property type="molecule type" value="Genomic_DNA"/>
</dbReference>
<evidence type="ECO:0000313" key="3">
    <source>
        <dbReference type="EMBL" id="QRI55400.1"/>
    </source>
</evidence>
<keyword evidence="1" id="KW-0812">Transmembrane</keyword>
<evidence type="ECO:0000256" key="1">
    <source>
        <dbReference type="SAM" id="Phobius"/>
    </source>
</evidence>
<dbReference type="InterPro" id="IPR002711">
    <property type="entry name" value="HNH"/>
</dbReference>
<dbReference type="Gene3D" id="1.10.30.50">
    <property type="match status" value="1"/>
</dbReference>
<organism evidence="3 4">
    <name type="scientific">Clostridium botulinum</name>
    <dbReference type="NCBI Taxonomy" id="1491"/>
    <lineage>
        <taxon>Bacteria</taxon>
        <taxon>Bacillati</taxon>
        <taxon>Bacillota</taxon>
        <taxon>Clostridia</taxon>
        <taxon>Eubacteriales</taxon>
        <taxon>Clostridiaceae</taxon>
        <taxon>Clostridium</taxon>
    </lineage>
</organism>
<keyword evidence="1" id="KW-1133">Transmembrane helix</keyword>
<dbReference type="Proteomes" id="UP000663464">
    <property type="component" value="Chromosome"/>
</dbReference>
<protein>
    <submittedName>
        <fullName evidence="3">HNH endonuclease</fullName>
    </submittedName>
</protein>
<keyword evidence="3" id="KW-0540">Nuclease</keyword>